<dbReference type="GO" id="GO:0008270">
    <property type="term" value="F:zinc ion binding"/>
    <property type="evidence" value="ECO:0007669"/>
    <property type="project" value="UniProtKB-KW"/>
</dbReference>
<dbReference type="InterPro" id="IPR000690">
    <property type="entry name" value="Matrin/U1-C_Znf_C2H2"/>
</dbReference>
<evidence type="ECO:0000256" key="7">
    <source>
        <dbReference type="ARBA" id="ARBA00022833"/>
    </source>
</evidence>
<evidence type="ECO:0000256" key="3">
    <source>
        <dbReference type="ARBA" id="ARBA00022553"/>
    </source>
</evidence>
<dbReference type="GO" id="GO:0005681">
    <property type="term" value="C:spliceosomal complex"/>
    <property type="evidence" value="ECO:0007669"/>
    <property type="project" value="InterPro"/>
</dbReference>
<keyword evidence="6" id="KW-0863">Zinc-finger</keyword>
<accession>A0A914H0R4</accession>
<dbReference type="Pfam" id="PF13297">
    <property type="entry name" value="SDE2_2C"/>
    <property type="match status" value="1"/>
</dbReference>
<dbReference type="Gene3D" id="3.40.720.10">
    <property type="entry name" value="Alkaline Phosphatase, subunit A"/>
    <property type="match status" value="1"/>
</dbReference>
<reference evidence="14" key="1">
    <citation type="submission" date="2022-11" db="UniProtKB">
        <authorList>
            <consortium name="WormBaseParasite"/>
        </authorList>
    </citation>
    <scope>IDENTIFICATION</scope>
</reference>
<dbReference type="Pfam" id="PF01663">
    <property type="entry name" value="Phosphodiest"/>
    <property type="match status" value="1"/>
</dbReference>
<organism evidence="13 14">
    <name type="scientific">Globodera rostochiensis</name>
    <name type="common">Golden nematode worm</name>
    <name type="synonym">Heterodera rostochiensis</name>
    <dbReference type="NCBI Taxonomy" id="31243"/>
    <lineage>
        <taxon>Eukaryota</taxon>
        <taxon>Metazoa</taxon>
        <taxon>Ecdysozoa</taxon>
        <taxon>Nematoda</taxon>
        <taxon>Chromadorea</taxon>
        <taxon>Rhabditida</taxon>
        <taxon>Tylenchina</taxon>
        <taxon>Tylenchomorpha</taxon>
        <taxon>Tylenchoidea</taxon>
        <taxon>Heteroderidae</taxon>
        <taxon>Heteroderinae</taxon>
        <taxon>Globodera</taxon>
    </lineage>
</organism>
<evidence type="ECO:0000313" key="13">
    <source>
        <dbReference type="Proteomes" id="UP000887572"/>
    </source>
</evidence>
<dbReference type="SUPFAM" id="SSF53649">
    <property type="entry name" value="Alkaline phosphatase-like"/>
    <property type="match status" value="1"/>
</dbReference>
<dbReference type="PANTHER" id="PTHR12786">
    <property type="entry name" value="SPLICING FACTOR SF3A-RELATED"/>
    <property type="match status" value="1"/>
</dbReference>
<evidence type="ECO:0000313" key="14">
    <source>
        <dbReference type="WBParaSite" id="Gr19_v10_g13106.t2"/>
    </source>
</evidence>
<dbReference type="Pfam" id="PF16837">
    <property type="entry name" value="SF3A3"/>
    <property type="match status" value="1"/>
</dbReference>
<feature type="compositionally biased region" description="Acidic residues" evidence="10">
    <location>
        <begin position="356"/>
        <end position="371"/>
    </location>
</feature>
<evidence type="ECO:0000256" key="2">
    <source>
        <dbReference type="ARBA" id="ARBA00008776"/>
    </source>
</evidence>
<keyword evidence="4" id="KW-0507">mRNA processing</keyword>
<sequence>MESLLENQRNCHEERERCVDLMVKEFTMDKKSQRERINSDQRVNRLLERNQIATQKLISAYQDEHGERSKEIQAIGGPNEFAEFYSRLKTLKDIHRKNPNDTARTLTIEFQEMANFVQDPDRVEKEMVRFMDEEGYGKFLDLHALHEQFVNLKGINRVDYISYLSKFDHLHEIHKEKTKKSGAYKSYIVSLEEYLKDFICRAKPLIDIAGELERVDKDFEQKWKEGKVIGWSNEKSSGALTKFAPSSAEVDLSNFNSSEELEELGADRLKAALLALGLKCGGTVKERASRLLSAKISNVSSNANGKGITEDAKEESRKYNLAKIESRVLRLSELVSAERAATRENVERKQARAVGEEEEEDDVEEVYEVEEEADNVPYNPKNLPLDWDGKPIPYWLYKLHGLNIGYGCEICGNQVYKGPKAFQRHFTEWRHSHGMRCLGIPNTAHFTNITKINDAIELWKKICDDKNRNKWNPEADEEFEDSLGNVVNRRTYEDLKRQGLLRLKFKRRLFGSCGRGGEINTQKPIPLAHSFVDFVAFSPMWRRLSILFCLLLCLCSSQKEPAGQNLILLLVDGYGANLFNQTDSRTKSGTRTLLENGMEATSLKPVYPTQSYPNWFSLATGLYVESHNFTSDFMFEPNSSMLFQRDMGMNDSNPFWWTGYPAPLWYAVGKAGIDVHCYWFPACHKAHVDLIVQVPQNRRHSFNNANKIDLLPHLPTIIKHIKKYQPYRQQLVLLRYNGLDEALRAGGQSSSQTRQALSTVDTYIRRIQEEMDTMDLHQSTNLIVLSDHGLMAVEEEDQFYVEECLADFSMVRQVANSLAFTMIWPIDGEEDTVFFELKVCDQWAFVGDYENEEAAPLVSVYRRHELPEHFHWRDSRLVAPIVLIARPGIVLLTRNLPSTDVSEKLAKEWKMLDGWDNEHEEMQGIFMARGPAFKSHYKGEEQVEVVDIYQLVLNILGVEPTHFSNGSWNRVADVLSEGWEDRRYEPQSFALRHLCPFSFISIFIVTLCFWSIAIDY</sequence>
<protein>
    <submittedName>
        <fullName evidence="14">Matrin-type domain-containing protein</fullName>
    </submittedName>
</protein>
<keyword evidence="11" id="KW-1133">Transmembrane helix</keyword>
<feature type="transmembrane region" description="Helical" evidence="11">
    <location>
        <begin position="996"/>
        <end position="1014"/>
    </location>
</feature>
<dbReference type="InterPro" id="IPR025086">
    <property type="entry name" value="SDE2/SF3A3_SAP"/>
</dbReference>
<evidence type="ECO:0000256" key="1">
    <source>
        <dbReference type="ARBA" id="ARBA00004123"/>
    </source>
</evidence>
<keyword evidence="7" id="KW-0862">Zinc</keyword>
<evidence type="ECO:0000256" key="10">
    <source>
        <dbReference type="SAM" id="MobiDB-lite"/>
    </source>
</evidence>
<evidence type="ECO:0000256" key="5">
    <source>
        <dbReference type="ARBA" id="ARBA00022723"/>
    </source>
</evidence>
<evidence type="ECO:0000259" key="12">
    <source>
        <dbReference type="PROSITE" id="PS50171"/>
    </source>
</evidence>
<keyword evidence="3" id="KW-0597">Phosphoprotein</keyword>
<dbReference type="Pfam" id="PF12108">
    <property type="entry name" value="SF3a60_bindingd"/>
    <property type="match status" value="1"/>
</dbReference>
<dbReference type="InterPro" id="IPR017850">
    <property type="entry name" value="Alkaline_phosphatase_core_sf"/>
</dbReference>
<dbReference type="InterPro" id="IPR031774">
    <property type="entry name" value="SF3A3_dom"/>
</dbReference>
<name>A0A914H0R4_GLORO</name>
<comment type="subcellular location">
    <subcellularLocation>
        <location evidence="1">Nucleus</location>
    </subcellularLocation>
</comment>
<feature type="region of interest" description="Disordered" evidence="10">
    <location>
        <begin position="350"/>
        <end position="371"/>
    </location>
</feature>
<dbReference type="InterPro" id="IPR002591">
    <property type="entry name" value="Phosphodiest/P_Trfase"/>
</dbReference>
<dbReference type="PROSITE" id="PS50171">
    <property type="entry name" value="ZF_MATRIN"/>
    <property type="match status" value="1"/>
</dbReference>
<dbReference type="InterPro" id="IPR051421">
    <property type="entry name" value="RNA_Proc_DNA_Dmg_Regulator"/>
</dbReference>
<evidence type="ECO:0000256" key="9">
    <source>
        <dbReference type="ARBA" id="ARBA00023242"/>
    </source>
</evidence>
<dbReference type="InterPro" id="IPR021966">
    <property type="entry name" value="SF3a60_bindingd"/>
</dbReference>
<keyword evidence="9" id="KW-0539">Nucleus</keyword>
<keyword evidence="8" id="KW-0508">mRNA splicing</keyword>
<keyword evidence="5" id="KW-0479">Metal-binding</keyword>
<dbReference type="Proteomes" id="UP000887572">
    <property type="component" value="Unplaced"/>
</dbReference>
<feature type="domain" description="Matrin-type" evidence="12">
    <location>
        <begin position="406"/>
        <end position="437"/>
    </location>
</feature>
<proteinExistence type="inferred from homology"/>
<keyword evidence="13" id="KW-1185">Reference proteome</keyword>
<dbReference type="GO" id="GO:0003723">
    <property type="term" value="F:RNA binding"/>
    <property type="evidence" value="ECO:0007669"/>
    <property type="project" value="InterPro"/>
</dbReference>
<evidence type="ECO:0000256" key="8">
    <source>
        <dbReference type="ARBA" id="ARBA00023187"/>
    </source>
</evidence>
<keyword evidence="11" id="KW-0472">Membrane</keyword>
<dbReference type="CDD" id="cd16018">
    <property type="entry name" value="Enpp"/>
    <property type="match status" value="1"/>
</dbReference>
<evidence type="ECO:0000256" key="4">
    <source>
        <dbReference type="ARBA" id="ARBA00022664"/>
    </source>
</evidence>
<keyword evidence="11" id="KW-0812">Transmembrane</keyword>
<dbReference type="GO" id="GO:0000398">
    <property type="term" value="P:mRNA splicing, via spliceosome"/>
    <property type="evidence" value="ECO:0007669"/>
    <property type="project" value="InterPro"/>
</dbReference>
<dbReference type="AlphaFoldDB" id="A0A914H0R4"/>
<comment type="similarity">
    <text evidence="2">Belongs to the SF3A3 family.</text>
</comment>
<dbReference type="WBParaSite" id="Gr19_v10_g13106.t2">
    <property type="protein sequence ID" value="Gr19_v10_g13106.t2"/>
    <property type="gene ID" value="Gr19_v10_g13106"/>
</dbReference>
<evidence type="ECO:0000256" key="11">
    <source>
        <dbReference type="SAM" id="Phobius"/>
    </source>
</evidence>
<dbReference type="InterPro" id="IPR024598">
    <property type="entry name" value="SF3a60/Prp9_C"/>
</dbReference>
<dbReference type="PANTHER" id="PTHR12786:SF2">
    <property type="entry name" value="SPLICING FACTOR 3A SUBUNIT 3"/>
    <property type="match status" value="1"/>
</dbReference>
<dbReference type="Pfam" id="PF11931">
    <property type="entry name" value="SF3a60_Prp9_C"/>
    <property type="match status" value="1"/>
</dbReference>
<evidence type="ECO:0000256" key="6">
    <source>
        <dbReference type="ARBA" id="ARBA00022771"/>
    </source>
</evidence>